<gene>
    <name evidence="3" type="ORF">P154DRAFT_453167</name>
</gene>
<dbReference type="EMBL" id="ML977556">
    <property type="protein sequence ID" value="KAF2007895.1"/>
    <property type="molecule type" value="Genomic_DNA"/>
</dbReference>
<evidence type="ECO:0000313" key="3">
    <source>
        <dbReference type="EMBL" id="KAF2007895.1"/>
    </source>
</evidence>
<dbReference type="InterPro" id="IPR038921">
    <property type="entry name" value="YOR389W-like"/>
</dbReference>
<feature type="compositionally biased region" description="Basic and acidic residues" evidence="1">
    <location>
        <begin position="155"/>
        <end position="172"/>
    </location>
</feature>
<evidence type="ECO:0000256" key="2">
    <source>
        <dbReference type="SAM" id="SignalP"/>
    </source>
</evidence>
<evidence type="ECO:0000313" key="4">
    <source>
        <dbReference type="Proteomes" id="UP000799779"/>
    </source>
</evidence>
<protein>
    <submittedName>
        <fullName evidence="3">Uncharacterized protein</fullName>
    </submittedName>
</protein>
<organism evidence="3 4">
    <name type="scientific">Amniculicola lignicola CBS 123094</name>
    <dbReference type="NCBI Taxonomy" id="1392246"/>
    <lineage>
        <taxon>Eukaryota</taxon>
        <taxon>Fungi</taxon>
        <taxon>Dikarya</taxon>
        <taxon>Ascomycota</taxon>
        <taxon>Pezizomycotina</taxon>
        <taxon>Dothideomycetes</taxon>
        <taxon>Pleosporomycetidae</taxon>
        <taxon>Pleosporales</taxon>
        <taxon>Amniculicolaceae</taxon>
        <taxon>Amniculicola</taxon>
    </lineage>
</organism>
<reference evidence="3" key="1">
    <citation type="journal article" date="2020" name="Stud. Mycol.">
        <title>101 Dothideomycetes genomes: a test case for predicting lifestyles and emergence of pathogens.</title>
        <authorList>
            <person name="Haridas S."/>
            <person name="Albert R."/>
            <person name="Binder M."/>
            <person name="Bloem J."/>
            <person name="Labutti K."/>
            <person name="Salamov A."/>
            <person name="Andreopoulos B."/>
            <person name="Baker S."/>
            <person name="Barry K."/>
            <person name="Bills G."/>
            <person name="Bluhm B."/>
            <person name="Cannon C."/>
            <person name="Castanera R."/>
            <person name="Culley D."/>
            <person name="Daum C."/>
            <person name="Ezra D."/>
            <person name="Gonzalez J."/>
            <person name="Henrissat B."/>
            <person name="Kuo A."/>
            <person name="Liang C."/>
            <person name="Lipzen A."/>
            <person name="Lutzoni F."/>
            <person name="Magnuson J."/>
            <person name="Mondo S."/>
            <person name="Nolan M."/>
            <person name="Ohm R."/>
            <person name="Pangilinan J."/>
            <person name="Park H.-J."/>
            <person name="Ramirez L."/>
            <person name="Alfaro M."/>
            <person name="Sun H."/>
            <person name="Tritt A."/>
            <person name="Yoshinaga Y."/>
            <person name="Zwiers L.-H."/>
            <person name="Turgeon B."/>
            <person name="Goodwin S."/>
            <person name="Spatafora J."/>
            <person name="Crous P."/>
            <person name="Grigoriev I."/>
        </authorList>
    </citation>
    <scope>NUCLEOTIDE SEQUENCE</scope>
    <source>
        <strain evidence="3">CBS 123094</strain>
    </source>
</reference>
<keyword evidence="2" id="KW-0732">Signal</keyword>
<feature type="signal peptide" evidence="2">
    <location>
        <begin position="1"/>
        <end position="21"/>
    </location>
</feature>
<name>A0A6A5X4K7_9PLEO</name>
<sequence length="652" mass="74151">MIAFPSSRLLLCLSLLRSSHSTSFLPFLNFTSPSPYIFHSLATLLQGYPQTLFPNGHTIASVTIPQHTLLYHGRHDDNPIPSPEWLAMDIEMAYGIMGNMPDSRMLTFRTRRDIKAVYFDGTSANLMGEGTKAQMVLLYNGTDGIPRRGGWGRPPGRDHDHQEWKGGDDDHPSPLPRWNPLEDEYFRARGLCKWLKTRGLGGAGWGYEAIVRMNAGFEVIWCDFESPSLKLVSNLNVSAPRLTYPGSAQAGQLLDPREALFGARAGFKIQDDEGPHGPGMTDPREPFRDSANWFWFAAAAKQYFGESRIKVDRCGVFSFYDSSLRNQSITRVKEEVESLNLNENGSWKSPIEEPRRKAELDVLLKRRRQHKLNSIGVHDASFMRRALETRLSKLLKEPEACTGVDWNYVSRDIISRYSAELQTLLQSLGNGFPGLGDTANLRNWLQSTRVLTHWFLLPFMEYLPNRPYDGEDLKAIFGLDSPLAATTLERCLSQYDLEIDDLNDEESMLYQAIKDTLAGMCSTVIQVGLGVEYQWLSKFNTMPAKELDQPSQDFEDLQTSVKDWKRAMEELMAWLGWVEKWTSCDDACGVGAVCYIPMWPVSGWPRQRQPPHRPDGQHRLALPHAEWEWGDSKFLWEPVCVNASSYPPEQWE</sequence>
<evidence type="ECO:0000256" key="1">
    <source>
        <dbReference type="SAM" id="MobiDB-lite"/>
    </source>
</evidence>
<dbReference type="AlphaFoldDB" id="A0A6A5X4K7"/>
<dbReference type="Proteomes" id="UP000799779">
    <property type="component" value="Unassembled WGS sequence"/>
</dbReference>
<dbReference type="PANTHER" id="PTHR35204">
    <property type="entry name" value="YALI0A21131P"/>
    <property type="match status" value="1"/>
</dbReference>
<accession>A0A6A5X4K7</accession>
<proteinExistence type="predicted"/>
<dbReference type="PANTHER" id="PTHR35204:SF1">
    <property type="entry name" value="ENTEROTOXIN"/>
    <property type="match status" value="1"/>
</dbReference>
<feature type="region of interest" description="Disordered" evidence="1">
    <location>
        <begin position="148"/>
        <end position="174"/>
    </location>
</feature>
<feature type="chain" id="PRO_5025473031" evidence="2">
    <location>
        <begin position="22"/>
        <end position="652"/>
    </location>
</feature>
<dbReference type="OrthoDB" id="10261782at2759"/>
<keyword evidence="4" id="KW-1185">Reference proteome</keyword>